<dbReference type="Proteomes" id="UP001209681">
    <property type="component" value="Unassembled WGS sequence"/>
</dbReference>
<dbReference type="InterPro" id="IPR052016">
    <property type="entry name" value="Bact_Sigma-Reg"/>
</dbReference>
<proteinExistence type="predicted"/>
<gene>
    <name evidence="5" type="ORF">OOT00_10490</name>
</gene>
<evidence type="ECO:0000256" key="3">
    <source>
        <dbReference type="SAM" id="Coils"/>
    </source>
</evidence>
<evidence type="ECO:0000313" key="6">
    <source>
        <dbReference type="Proteomes" id="UP001209681"/>
    </source>
</evidence>
<accession>A0ABT3NAD2</accession>
<evidence type="ECO:0000256" key="2">
    <source>
        <dbReference type="PROSITE-ProRule" id="PRU00169"/>
    </source>
</evidence>
<reference evidence="5 6" key="1">
    <citation type="submission" date="2022-11" db="EMBL/GenBank/DDBJ databases">
        <title>Desulfobotulus tamanensis H1 sp. nov. - anaerobic, alkaliphilic, sulphate reducing bacterium isolated from terrestrial mud volcano.</title>
        <authorList>
            <person name="Frolova A."/>
            <person name="Merkel A.Y."/>
            <person name="Slobodkin A.I."/>
        </authorList>
    </citation>
    <scope>NUCLEOTIDE SEQUENCE [LARGE SCALE GENOMIC DNA]</scope>
    <source>
        <strain evidence="5 6">H1</strain>
    </source>
</reference>
<dbReference type="Pfam" id="PF00072">
    <property type="entry name" value="Response_reg"/>
    <property type="match status" value="1"/>
</dbReference>
<dbReference type="InterPro" id="IPR036457">
    <property type="entry name" value="PPM-type-like_dom_sf"/>
</dbReference>
<name>A0ABT3NAD2_9BACT</name>
<evidence type="ECO:0000313" key="5">
    <source>
        <dbReference type="EMBL" id="MCW7754413.1"/>
    </source>
</evidence>
<feature type="modified residue" description="4-aspartylphosphate" evidence="2">
    <location>
        <position position="58"/>
    </location>
</feature>
<dbReference type="RefSeq" id="WP_265425332.1">
    <property type="nucleotide sequence ID" value="NZ_JAPFPW010000011.1"/>
</dbReference>
<dbReference type="SMART" id="SM00448">
    <property type="entry name" value="REC"/>
    <property type="match status" value="1"/>
</dbReference>
<evidence type="ECO:0000256" key="1">
    <source>
        <dbReference type="ARBA" id="ARBA00022801"/>
    </source>
</evidence>
<organism evidence="5 6">
    <name type="scientific">Desulfobotulus pelophilus</name>
    <dbReference type="NCBI Taxonomy" id="2823377"/>
    <lineage>
        <taxon>Bacteria</taxon>
        <taxon>Pseudomonadati</taxon>
        <taxon>Thermodesulfobacteriota</taxon>
        <taxon>Desulfobacteria</taxon>
        <taxon>Desulfobacterales</taxon>
        <taxon>Desulfobacteraceae</taxon>
        <taxon>Desulfobotulus</taxon>
    </lineage>
</organism>
<sequence length="398" mass="44403">MGAHILIAEDENHTRLGLSLILRKAGYKVSLAEDGLAALAILRKTRRGEMDIDLFLTDVQMPGLTGLELLEAMKREDIFIPVVAITGYGDKDMVVSLMRRGCRDYLDKPFTPDEVQTCIASILERHRSDRATRLSDGLRERDMDRLRMDLASRRKQIEDARKAHASLTRQPTCCTALILRHMQHAYAEAGGDFLSFREDTEGWDVLIADVAGHDMGASYHTILLKAFFDEHPERNGTTFFHALNTHLTSSGNDRMITGLFLRMSLPAMRLEVCNAAHPSPILMEGKTGRILPLRAAGDSIGLWPDAVFHPKNYPVAPGDRILLFTDGIIQAKRVDGPTGKKENLGEQGILFLAEKHRDKTLDDFLSALWKDIMAFCRNKPADDMLLAVVDIPGSSRST</sequence>
<dbReference type="PANTHER" id="PTHR43156:SF2">
    <property type="entry name" value="STAGE II SPORULATION PROTEIN E"/>
    <property type="match status" value="1"/>
</dbReference>
<dbReference type="SMART" id="SM00331">
    <property type="entry name" value="PP2C_SIG"/>
    <property type="match status" value="1"/>
</dbReference>
<dbReference type="SUPFAM" id="SSF52172">
    <property type="entry name" value="CheY-like"/>
    <property type="match status" value="1"/>
</dbReference>
<dbReference type="PROSITE" id="PS50110">
    <property type="entry name" value="RESPONSE_REGULATORY"/>
    <property type="match status" value="1"/>
</dbReference>
<keyword evidence="1" id="KW-0378">Hydrolase</keyword>
<evidence type="ECO:0000259" key="4">
    <source>
        <dbReference type="PROSITE" id="PS50110"/>
    </source>
</evidence>
<dbReference type="PANTHER" id="PTHR43156">
    <property type="entry name" value="STAGE II SPORULATION PROTEIN E-RELATED"/>
    <property type="match status" value="1"/>
</dbReference>
<protein>
    <submittedName>
        <fullName evidence="5">SpoIIE family protein phosphatase</fullName>
    </submittedName>
</protein>
<dbReference type="Pfam" id="PF07228">
    <property type="entry name" value="SpoIIE"/>
    <property type="match status" value="1"/>
</dbReference>
<dbReference type="CDD" id="cd00156">
    <property type="entry name" value="REC"/>
    <property type="match status" value="1"/>
</dbReference>
<feature type="coiled-coil region" evidence="3">
    <location>
        <begin position="143"/>
        <end position="170"/>
    </location>
</feature>
<keyword evidence="2" id="KW-0597">Phosphoprotein</keyword>
<dbReference type="InterPro" id="IPR011006">
    <property type="entry name" value="CheY-like_superfamily"/>
</dbReference>
<comment type="caution">
    <text evidence="5">The sequence shown here is derived from an EMBL/GenBank/DDBJ whole genome shotgun (WGS) entry which is preliminary data.</text>
</comment>
<dbReference type="InterPro" id="IPR001932">
    <property type="entry name" value="PPM-type_phosphatase-like_dom"/>
</dbReference>
<feature type="domain" description="Response regulatory" evidence="4">
    <location>
        <begin position="4"/>
        <end position="123"/>
    </location>
</feature>
<dbReference type="Gene3D" id="3.40.50.2300">
    <property type="match status" value="1"/>
</dbReference>
<dbReference type="InterPro" id="IPR001789">
    <property type="entry name" value="Sig_transdc_resp-reg_receiver"/>
</dbReference>
<keyword evidence="6" id="KW-1185">Reference proteome</keyword>
<keyword evidence="3" id="KW-0175">Coiled coil</keyword>
<dbReference type="EMBL" id="JAPFPW010000011">
    <property type="protein sequence ID" value="MCW7754413.1"/>
    <property type="molecule type" value="Genomic_DNA"/>
</dbReference>
<dbReference type="Gene3D" id="3.60.40.10">
    <property type="entry name" value="PPM-type phosphatase domain"/>
    <property type="match status" value="1"/>
</dbReference>